<reference evidence="1 2" key="1">
    <citation type="submission" date="2019-03" db="EMBL/GenBank/DDBJ databases">
        <title>Genomic Encyclopedia of Type Strains, Phase IV (KMG-IV): sequencing the most valuable type-strain genomes for metagenomic binning, comparative biology and taxonomic classification.</title>
        <authorList>
            <person name="Goeker M."/>
        </authorList>
    </citation>
    <scope>NUCLEOTIDE SEQUENCE [LARGE SCALE GENOMIC DNA]</scope>
    <source>
        <strain evidence="1 2">DSM 24179</strain>
    </source>
</reference>
<gene>
    <name evidence="1" type="ORF">EV194_10160</name>
</gene>
<proteinExistence type="predicted"/>
<accession>A0A4R2GMZ7</accession>
<evidence type="ECO:0000313" key="1">
    <source>
        <dbReference type="EMBL" id="TCO10430.1"/>
    </source>
</evidence>
<organism evidence="1 2">
    <name type="scientific">Natronoflexus pectinivorans</name>
    <dbReference type="NCBI Taxonomy" id="682526"/>
    <lineage>
        <taxon>Bacteria</taxon>
        <taxon>Pseudomonadati</taxon>
        <taxon>Bacteroidota</taxon>
        <taxon>Bacteroidia</taxon>
        <taxon>Marinilabiliales</taxon>
        <taxon>Marinilabiliaceae</taxon>
        <taxon>Natronoflexus</taxon>
    </lineage>
</organism>
<dbReference type="EMBL" id="SLWK01000001">
    <property type="protein sequence ID" value="TCO10430.1"/>
    <property type="molecule type" value="Genomic_DNA"/>
</dbReference>
<sequence>MRGLRSNLKANIFQMRKFPFLFILFAPFISVQSQLAYHVGLQGGSIEDEVELFWGLGGGVGYILKDNLHLFTGIGLDFIYVVPPSESRNMKDDSWSTTTVLQPGFYAGIQYNINIRYNEELRRRWGFYPDLRFYYLPYLPRRAQWVESEVIWEEPVAPPIPGYEPRFPFGPVVEVNYYYRKATGRSASDLGYGIGGGFFIGNWANYLQIHFEYNTLNPLKVISGLEDYPRTVSGKRGQFILRVSAVGLL</sequence>
<dbReference type="AlphaFoldDB" id="A0A4R2GMZ7"/>
<name>A0A4R2GMZ7_9BACT</name>
<evidence type="ECO:0008006" key="3">
    <source>
        <dbReference type="Google" id="ProtNLM"/>
    </source>
</evidence>
<protein>
    <recommendedName>
        <fullName evidence="3">Outer membrane protein with beta-barrel domain</fullName>
    </recommendedName>
</protein>
<dbReference type="Proteomes" id="UP000295221">
    <property type="component" value="Unassembled WGS sequence"/>
</dbReference>
<keyword evidence="2" id="KW-1185">Reference proteome</keyword>
<evidence type="ECO:0000313" key="2">
    <source>
        <dbReference type="Proteomes" id="UP000295221"/>
    </source>
</evidence>
<comment type="caution">
    <text evidence="1">The sequence shown here is derived from an EMBL/GenBank/DDBJ whole genome shotgun (WGS) entry which is preliminary data.</text>
</comment>